<dbReference type="Proteomes" id="UP000199478">
    <property type="component" value="Unassembled WGS sequence"/>
</dbReference>
<feature type="transmembrane region" description="Helical" evidence="1">
    <location>
        <begin position="304"/>
        <end position="329"/>
    </location>
</feature>
<dbReference type="AlphaFoldDB" id="A0A1I6GR35"/>
<evidence type="ECO:0000313" key="2">
    <source>
        <dbReference type="EMBL" id="SFR44586.1"/>
    </source>
</evidence>
<accession>A0A1I6GR35</accession>
<dbReference type="OrthoDB" id="7857108at2"/>
<dbReference type="STRING" id="390270.SAMN04488005_2048"/>
<keyword evidence="1" id="KW-0472">Membrane</keyword>
<feature type="transmembrane region" description="Helical" evidence="1">
    <location>
        <begin position="110"/>
        <end position="129"/>
    </location>
</feature>
<keyword evidence="1" id="KW-0812">Transmembrane</keyword>
<keyword evidence="1" id="KW-1133">Transmembrane helix</keyword>
<feature type="transmembrane region" description="Helical" evidence="1">
    <location>
        <begin position="279"/>
        <end position="298"/>
    </location>
</feature>
<feature type="transmembrane region" description="Helical" evidence="1">
    <location>
        <begin position="80"/>
        <end position="104"/>
    </location>
</feature>
<feature type="transmembrane region" description="Helical" evidence="1">
    <location>
        <begin position="360"/>
        <end position="379"/>
    </location>
</feature>
<gene>
    <name evidence="2" type="ORF">SAMN04488005_2048</name>
</gene>
<dbReference type="EMBL" id="FOYP01000001">
    <property type="protein sequence ID" value="SFR44586.1"/>
    <property type="molecule type" value="Genomic_DNA"/>
</dbReference>
<keyword evidence="3" id="KW-1185">Reference proteome</keyword>
<feature type="transmembrane region" description="Helical" evidence="1">
    <location>
        <begin position="42"/>
        <end position="68"/>
    </location>
</feature>
<name>A0A1I6GR35_9RHOB</name>
<feature type="transmembrane region" description="Helical" evidence="1">
    <location>
        <begin position="12"/>
        <end position="36"/>
    </location>
</feature>
<feature type="transmembrane region" description="Helical" evidence="1">
    <location>
        <begin position="150"/>
        <end position="178"/>
    </location>
</feature>
<dbReference type="RefSeq" id="WP_090199576.1">
    <property type="nucleotide sequence ID" value="NZ_FOYP01000001.1"/>
</dbReference>
<sequence length="398" mass="40411">MKIPIISLGSNAAVPMLVRAASVGANFAVMMGLAAYLGLEAFGALAVLWGVALVVAPILSWGGPLLLLRALTAGGVSPTGLLLHLVTLPAGAAVAGLLLCPIIWPPLPWVAIILAAFAINFLTGLASMMRAMGSVNLSMVLRDCGPQLGLGIAAMTADHVLIGAMVWMGLFALLGLVWTGTRPAAGKIINAAHKTPAISASLWGTSVLGVGLAQVDIILGGALLSPAQIGIYVVLRRVANLVALPVSVATWVSANAVSKTHAQGDFAGLSSASQLGSKVALLPGMALFCVGVLALPFLPSGAPAIFAVLLAGAALQVVFASGFTVATLCGMARFAVMARAASLLIYLACAGGVSDPFENALAYVAAITCGSALLWWLVWRRAGVDTSAFALGAKWRFS</sequence>
<evidence type="ECO:0000256" key="1">
    <source>
        <dbReference type="SAM" id="Phobius"/>
    </source>
</evidence>
<protein>
    <recommendedName>
        <fullName evidence="4">Membrane protein involved in the export of O-antigen and teichoic acid</fullName>
    </recommendedName>
</protein>
<evidence type="ECO:0008006" key="4">
    <source>
        <dbReference type="Google" id="ProtNLM"/>
    </source>
</evidence>
<proteinExistence type="predicted"/>
<feature type="transmembrane region" description="Helical" evidence="1">
    <location>
        <begin position="336"/>
        <end position="354"/>
    </location>
</feature>
<evidence type="ECO:0000313" key="3">
    <source>
        <dbReference type="Proteomes" id="UP000199478"/>
    </source>
</evidence>
<organism evidence="2 3">
    <name type="scientific">Yoonia tamlensis</name>
    <dbReference type="NCBI Taxonomy" id="390270"/>
    <lineage>
        <taxon>Bacteria</taxon>
        <taxon>Pseudomonadati</taxon>
        <taxon>Pseudomonadota</taxon>
        <taxon>Alphaproteobacteria</taxon>
        <taxon>Rhodobacterales</taxon>
        <taxon>Paracoccaceae</taxon>
        <taxon>Yoonia</taxon>
    </lineage>
</organism>
<reference evidence="3" key="1">
    <citation type="submission" date="2016-10" db="EMBL/GenBank/DDBJ databases">
        <authorList>
            <person name="Varghese N."/>
            <person name="Submissions S."/>
        </authorList>
    </citation>
    <scope>NUCLEOTIDE SEQUENCE [LARGE SCALE GENOMIC DNA]</scope>
    <source>
        <strain evidence="3">DSM 26879</strain>
    </source>
</reference>